<evidence type="ECO:0000313" key="2">
    <source>
        <dbReference type="Proteomes" id="UP000798662"/>
    </source>
</evidence>
<reference evidence="1" key="1">
    <citation type="submission" date="2019-11" db="EMBL/GenBank/DDBJ databases">
        <title>Nori genome reveals adaptations in red seaweeds to the harsh intertidal environment.</title>
        <authorList>
            <person name="Wang D."/>
            <person name="Mao Y."/>
        </authorList>
    </citation>
    <scope>NUCLEOTIDE SEQUENCE</scope>
    <source>
        <tissue evidence="1">Gametophyte</tissue>
    </source>
</reference>
<keyword evidence="2" id="KW-1185">Reference proteome</keyword>
<organism evidence="1 2">
    <name type="scientific">Pyropia yezoensis</name>
    <name type="common">Susabi-nori</name>
    <name type="synonym">Porphyra yezoensis</name>
    <dbReference type="NCBI Taxonomy" id="2788"/>
    <lineage>
        <taxon>Eukaryota</taxon>
        <taxon>Rhodophyta</taxon>
        <taxon>Bangiophyceae</taxon>
        <taxon>Bangiales</taxon>
        <taxon>Bangiaceae</taxon>
        <taxon>Pyropia</taxon>
    </lineage>
</organism>
<protein>
    <submittedName>
        <fullName evidence="1">Uncharacterized protein</fullName>
    </submittedName>
</protein>
<gene>
    <name evidence="1" type="ORF">I4F81_001320</name>
</gene>
<proteinExistence type="predicted"/>
<comment type="caution">
    <text evidence="1">The sequence shown here is derived from an EMBL/GenBank/DDBJ whole genome shotgun (WGS) entry which is preliminary data.</text>
</comment>
<sequence>MAAAPPPALLCTGGGCGGVSPVPGGELHPPPLGGTPPPPSPWAAVAASAFVAPSAGAAAGAAGPLLRSPRWHAPDGLGARRACHRGPTSGVTRRPPPRRAASVVCVGGDGGGGGGGGSGGDGGDGDRRSGWRLPGVPRRGAVGGRGGDGPAAAGRRLAAWLRAAIRGGHGTATDADADAPPAVDGAPSPVAGRDHPPGQPPAAGDGSGEPVPPPSSPPPLSPPPPPPPPGSMAITPTELVAIRKIFGPETFFAIDVHCPPGGLVFRGNLRGPPGPTVDALNRRLETVLGHDRYTACLVQGDEPVAAATAPGRVVPAPGGATKPMVLIVPSRRAMQGAVGGGVRLRSALLAAASLMTLYMGVVWCHVPVVAELASTAAPAAPAAAAAAPPTRWGLRVGGGAPPASPSAPTGATTAAAAATARSRRPVVLVTSPITPLAFFRTAVGTAARRPASVAALFASGGVSTAAAPAVRVAVLAQARAVATATVGAAALLAAAIASQRAMADRARVVIGPPSLLPIPGGTLGALSWLASPPPDRPSLVRIAAAGSGFLLVASAVVFLVGVALSVVPPTTPALLGGYPTALAVPSMGFLRLPLSRGSLASSLLPGGLLAALARAGRLHLLPPPPARAAAAVAAGATVSAGGAAAAAAAAAAPSPVLLVHGLVVAGLVGLRAAGAGLLILRGTDGGRLVRGVYGRRTAAAAQRVTVVGLLAGVVAFQVTWPLWLLVMLVLWGGGGMGARPPRNGGGSAGGAGAVGASAASASATTTIGSAPVPPPPSSSAGRDGAGGGAANASGKRARVLRVGGARGGSSRGGDGGGTTAVQVADRPCRNECSEPSDAAAVGVYVLLLAMLGLVLPLPPAWLPFPGP</sequence>
<accession>A0ACC3BL78</accession>
<evidence type="ECO:0000313" key="1">
    <source>
        <dbReference type="EMBL" id="KAK1858719.1"/>
    </source>
</evidence>
<dbReference type="Proteomes" id="UP000798662">
    <property type="component" value="Chromosome 1"/>
</dbReference>
<name>A0ACC3BL78_PYRYE</name>
<dbReference type="EMBL" id="CM020618">
    <property type="protein sequence ID" value="KAK1858719.1"/>
    <property type="molecule type" value="Genomic_DNA"/>
</dbReference>